<protein>
    <submittedName>
        <fullName evidence="1">Uncharacterized protein</fullName>
    </submittedName>
</protein>
<accession>A0ACB7FAF9</accession>
<dbReference type="EMBL" id="CM024802">
    <property type="protein sequence ID" value="KAG8011261.1"/>
    <property type="molecule type" value="Genomic_DNA"/>
</dbReference>
<evidence type="ECO:0000313" key="2">
    <source>
        <dbReference type="Proteomes" id="UP000805704"/>
    </source>
</evidence>
<proteinExistence type="predicted"/>
<gene>
    <name evidence="1" type="ORF">GBF38_005972</name>
</gene>
<keyword evidence="2" id="KW-1185">Reference proteome</keyword>
<sequence length="98" mass="10772">MDWNGNHGDSADGEDEAEEDSDEPEEETDEDFAPGKTDNEEAANRAPQETLIPLDPLIKLRAESEDGAYADVEDSETEINSQEDITSLETKTVKNIST</sequence>
<organism evidence="1 2">
    <name type="scientific">Nibea albiflora</name>
    <name type="common">Yellow drum</name>
    <name type="synonym">Corvina albiflora</name>
    <dbReference type="NCBI Taxonomy" id="240163"/>
    <lineage>
        <taxon>Eukaryota</taxon>
        <taxon>Metazoa</taxon>
        <taxon>Chordata</taxon>
        <taxon>Craniata</taxon>
        <taxon>Vertebrata</taxon>
        <taxon>Euteleostomi</taxon>
        <taxon>Actinopterygii</taxon>
        <taxon>Neopterygii</taxon>
        <taxon>Teleostei</taxon>
        <taxon>Neoteleostei</taxon>
        <taxon>Acanthomorphata</taxon>
        <taxon>Eupercaria</taxon>
        <taxon>Sciaenidae</taxon>
        <taxon>Nibea</taxon>
    </lineage>
</organism>
<reference evidence="1" key="1">
    <citation type="submission" date="2020-04" db="EMBL/GenBank/DDBJ databases">
        <title>A chromosome-scale assembly and high-density genetic map of the yellow drum (Nibea albiflora) genome.</title>
        <authorList>
            <person name="Xu D."/>
            <person name="Zhang W."/>
            <person name="Chen R."/>
            <person name="Tan P."/>
            <person name="Wang L."/>
            <person name="Song H."/>
            <person name="Tian L."/>
            <person name="Zhu Q."/>
            <person name="Wang B."/>
        </authorList>
    </citation>
    <scope>NUCLEOTIDE SEQUENCE</scope>
    <source>
        <strain evidence="1">ZJHYS-2018</strain>
    </source>
</reference>
<evidence type="ECO:0000313" key="1">
    <source>
        <dbReference type="EMBL" id="KAG8011261.1"/>
    </source>
</evidence>
<name>A0ACB7FAF9_NIBAL</name>
<dbReference type="Proteomes" id="UP000805704">
    <property type="component" value="Chromosome 14"/>
</dbReference>
<comment type="caution">
    <text evidence="1">The sequence shown here is derived from an EMBL/GenBank/DDBJ whole genome shotgun (WGS) entry which is preliminary data.</text>
</comment>